<evidence type="ECO:0000313" key="3">
    <source>
        <dbReference type="Proteomes" id="UP000640489"/>
    </source>
</evidence>
<feature type="transmembrane region" description="Helical" evidence="1">
    <location>
        <begin position="90"/>
        <end position="110"/>
    </location>
</feature>
<dbReference type="AlphaFoldDB" id="A0A930YLW1"/>
<keyword evidence="1" id="KW-1133">Transmembrane helix</keyword>
<reference evidence="2" key="1">
    <citation type="submission" date="2020-11" db="EMBL/GenBank/DDBJ databases">
        <title>Nocardioides sp. nov., isolated from Soil of Cynanchum wilfordii Hemsley rhizosphere.</title>
        <authorList>
            <person name="Lee J.-S."/>
            <person name="Suh M.K."/>
            <person name="Kim J.-S."/>
        </authorList>
    </citation>
    <scope>NUCLEOTIDE SEQUENCE</scope>
    <source>
        <strain evidence="2">KCTC 19275</strain>
    </source>
</reference>
<comment type="caution">
    <text evidence="2">The sequence shown here is derived from an EMBL/GenBank/DDBJ whole genome shotgun (WGS) entry which is preliminary data.</text>
</comment>
<protein>
    <submittedName>
        <fullName evidence="2">Uncharacterized protein</fullName>
    </submittedName>
</protein>
<proteinExistence type="predicted"/>
<gene>
    <name evidence="2" type="ORF">ISU07_17855</name>
</gene>
<evidence type="ECO:0000313" key="2">
    <source>
        <dbReference type="EMBL" id="MBF4765000.1"/>
    </source>
</evidence>
<keyword evidence="1" id="KW-0472">Membrane</keyword>
<organism evidence="2 3">
    <name type="scientific">Nocardioides islandensis</name>
    <dbReference type="NCBI Taxonomy" id="433663"/>
    <lineage>
        <taxon>Bacteria</taxon>
        <taxon>Bacillati</taxon>
        <taxon>Actinomycetota</taxon>
        <taxon>Actinomycetes</taxon>
        <taxon>Propionibacteriales</taxon>
        <taxon>Nocardioidaceae</taxon>
        <taxon>Nocardioides</taxon>
    </lineage>
</organism>
<dbReference type="RefSeq" id="WP_194708185.1">
    <property type="nucleotide sequence ID" value="NZ_JADKPN010000012.1"/>
</dbReference>
<sequence>MSFLNDAGSAALVTPDSRVRAATWPGYTAVITGCCSAAMAFLGHANLLMLGLGYVLGAVITPVLAVFYRVIFENRRKDPWFVRSTRPGRVMTLGVLFGVAAGMVNAWLLATEFAKR</sequence>
<keyword evidence="3" id="KW-1185">Reference proteome</keyword>
<feature type="transmembrane region" description="Helical" evidence="1">
    <location>
        <begin position="48"/>
        <end position="70"/>
    </location>
</feature>
<keyword evidence="1" id="KW-0812">Transmembrane</keyword>
<feature type="transmembrane region" description="Helical" evidence="1">
    <location>
        <begin position="21"/>
        <end position="42"/>
    </location>
</feature>
<accession>A0A930YLW1</accession>
<name>A0A930YLW1_9ACTN</name>
<evidence type="ECO:0000256" key="1">
    <source>
        <dbReference type="SAM" id="Phobius"/>
    </source>
</evidence>
<dbReference type="EMBL" id="JADKPN010000012">
    <property type="protein sequence ID" value="MBF4765000.1"/>
    <property type="molecule type" value="Genomic_DNA"/>
</dbReference>
<dbReference type="Proteomes" id="UP000640489">
    <property type="component" value="Unassembled WGS sequence"/>
</dbReference>